<dbReference type="PATRIC" id="fig|1339349.3.peg.2951"/>
<proteinExistence type="predicted"/>
<accession>A0A078RY10</accession>
<dbReference type="AlphaFoldDB" id="A0A078RY10"/>
<dbReference type="EMBL" id="JNHN01000175">
    <property type="protein sequence ID" value="KDS49693.1"/>
    <property type="molecule type" value="Genomic_DNA"/>
</dbReference>
<dbReference type="SUPFAM" id="SSF56059">
    <property type="entry name" value="Glutathione synthetase ATP-binding domain-like"/>
    <property type="match status" value="1"/>
</dbReference>
<dbReference type="Proteomes" id="UP000028013">
    <property type="component" value="Unassembled WGS sequence"/>
</dbReference>
<name>A0A078RY10_BACUN</name>
<comment type="caution">
    <text evidence="1">The sequence shown here is derived from an EMBL/GenBank/DDBJ whole genome shotgun (WGS) entry which is preliminary data.</text>
</comment>
<evidence type="ECO:0008006" key="3">
    <source>
        <dbReference type="Google" id="ProtNLM"/>
    </source>
</evidence>
<dbReference type="RefSeq" id="WP_035449587.1">
    <property type="nucleotide sequence ID" value="NZ_JNHN01000175.1"/>
</dbReference>
<evidence type="ECO:0000313" key="2">
    <source>
        <dbReference type="Proteomes" id="UP000028013"/>
    </source>
</evidence>
<protein>
    <recommendedName>
        <fullName evidence="3">ATP-grasp domain-containing protein</fullName>
    </recommendedName>
</protein>
<reference evidence="1 2" key="1">
    <citation type="submission" date="2014-04" db="EMBL/GenBank/DDBJ databases">
        <authorList>
            <person name="Sears C."/>
            <person name="Carroll K."/>
            <person name="Sack B.R."/>
            <person name="Qadri F."/>
            <person name="Myers L.L."/>
            <person name="Chung G.-T."/>
            <person name="Escheverria P."/>
            <person name="Fraser C.M."/>
            <person name="Sadzewicz L."/>
            <person name="Shefchek K.A."/>
            <person name="Tallon L."/>
            <person name="Das S.P."/>
            <person name="Daugherty S."/>
            <person name="Mongodin E.F."/>
        </authorList>
    </citation>
    <scope>NUCLEOTIDE SEQUENCE [LARGE SCALE GENOMIC DNA]</scope>
    <source>
        <strain evidence="1 2">3978 T3 ii</strain>
    </source>
</reference>
<evidence type="ECO:0000313" key="1">
    <source>
        <dbReference type="EMBL" id="KDS49693.1"/>
    </source>
</evidence>
<gene>
    <name evidence="1" type="ORF">M094_1797</name>
</gene>
<sequence length="402" mass="45805">MKLYVFNPDADMALGNNEENYMAPATIRRMAEDLALLPIWYAQPGSGVLASSAYNADYLKQMQQLFRLDVHLVTEPELPDYADVRVMPWGWNPAIRKRMLKGGVLEKNLPTPDALDKYRMKAARSNALAFRALFYFNKIDYTCGDGCCLVEADGRMTDISPDIVDRYKEGCVFKSLWSGSGKGLCWCRHGFTKNVSDWCSRALKENRGFVMEPIFNKVEDFAMEFYSDGRGKLLFVGYSRFVTDDKGAYRGNILTSDEQVEEWIQQYVPFEAFVRIRNMMQKALETSYATSYMGFLGVDMMVCRQKKGHPYAINPHVEINLRMNMGIVSHVLSDHFIVPGGEGRFSIDCFPTHEALMERHEQDMQSYPLVVKDGRVVSGYLPLVPVTPKSRYRAFVCVTAAE</sequence>
<organism evidence="1 2">
    <name type="scientific">Bacteroides uniformis str. 3978 T3 ii</name>
    <dbReference type="NCBI Taxonomy" id="1339349"/>
    <lineage>
        <taxon>Bacteria</taxon>
        <taxon>Pseudomonadati</taxon>
        <taxon>Bacteroidota</taxon>
        <taxon>Bacteroidia</taxon>
        <taxon>Bacteroidales</taxon>
        <taxon>Bacteroidaceae</taxon>
        <taxon>Bacteroides</taxon>
    </lineage>
</organism>